<accession>A0AAW4VZ78</accession>
<sequence length="192" mass="21200">MGKQSWKPGNMLNPVPAVMVSVADEAHRPNIITVAWAGTICTNPPMVSISVRPSRYSYDIIEKTGEFVINLTTEKLARACDYCGVVSGRDVDKFAKTGLTPMPVEHVSAPAIAESPVNIACRVTESRALGSHTMFIAEVVGVTVDDEYLDENDRFHINDANLIMYSHGEYFALGKYLGKFGYSVQKKKKRKK</sequence>
<organism evidence="5 6">
    <name type="scientific">Agathobaculum butyriciproducens</name>
    <dbReference type="NCBI Taxonomy" id="1628085"/>
    <lineage>
        <taxon>Bacteria</taxon>
        <taxon>Bacillati</taxon>
        <taxon>Bacillota</taxon>
        <taxon>Clostridia</taxon>
        <taxon>Eubacteriales</taxon>
        <taxon>Butyricicoccaceae</taxon>
        <taxon>Agathobaculum</taxon>
    </lineage>
</organism>
<protein>
    <submittedName>
        <fullName evidence="5">Flavin reductase family protein</fullName>
    </submittedName>
</protein>
<dbReference type="EMBL" id="JAJEPX010000028">
    <property type="protein sequence ID" value="MCC2177304.1"/>
    <property type="molecule type" value="Genomic_DNA"/>
</dbReference>
<evidence type="ECO:0000313" key="6">
    <source>
        <dbReference type="Proteomes" id="UP001298753"/>
    </source>
</evidence>
<dbReference type="GO" id="GO:0016646">
    <property type="term" value="F:oxidoreductase activity, acting on the CH-NH group of donors, NAD or NADP as acceptor"/>
    <property type="evidence" value="ECO:0007669"/>
    <property type="project" value="UniProtKB-ARBA"/>
</dbReference>
<evidence type="ECO:0000259" key="4">
    <source>
        <dbReference type="SMART" id="SM00903"/>
    </source>
</evidence>
<dbReference type="GeneID" id="98660864"/>
<reference evidence="5 6" key="1">
    <citation type="submission" date="2021-10" db="EMBL/GenBank/DDBJ databases">
        <title>Anaerobic single-cell dispensing facilitates the cultivation of human gut bacteria.</title>
        <authorList>
            <person name="Afrizal A."/>
        </authorList>
    </citation>
    <scope>NUCLEOTIDE SEQUENCE [LARGE SCALE GENOMIC DNA]</scope>
    <source>
        <strain evidence="5 6">CLA-AA-H270</strain>
    </source>
</reference>
<name>A0AAW4VZ78_9FIRM</name>
<dbReference type="AlphaFoldDB" id="A0AAW4VZ78"/>
<comment type="similarity">
    <text evidence="3">Belongs to the flavoredoxin family.</text>
</comment>
<keyword evidence="2" id="KW-0285">Flavoprotein</keyword>
<dbReference type="SMART" id="SM00903">
    <property type="entry name" value="Flavin_Reduct"/>
    <property type="match status" value="1"/>
</dbReference>
<dbReference type="PANTHER" id="PTHR43567:SF1">
    <property type="entry name" value="FLAVOREDOXIN"/>
    <property type="match status" value="1"/>
</dbReference>
<gene>
    <name evidence="5" type="ORF">LKD22_09245</name>
</gene>
<dbReference type="PANTHER" id="PTHR43567">
    <property type="entry name" value="FLAVOREDOXIN-RELATED-RELATED"/>
    <property type="match status" value="1"/>
</dbReference>
<evidence type="ECO:0000256" key="3">
    <source>
        <dbReference type="ARBA" id="ARBA00038054"/>
    </source>
</evidence>
<evidence type="ECO:0000256" key="2">
    <source>
        <dbReference type="ARBA" id="ARBA00022630"/>
    </source>
</evidence>
<dbReference type="RefSeq" id="WP_117490031.1">
    <property type="nucleotide sequence ID" value="NZ_DBGBNA010000053.1"/>
</dbReference>
<keyword evidence="6" id="KW-1185">Reference proteome</keyword>
<dbReference type="InterPro" id="IPR052174">
    <property type="entry name" value="Flavoredoxin"/>
</dbReference>
<dbReference type="GO" id="GO:0010181">
    <property type="term" value="F:FMN binding"/>
    <property type="evidence" value="ECO:0007669"/>
    <property type="project" value="InterPro"/>
</dbReference>
<feature type="domain" description="Flavin reductase like" evidence="4">
    <location>
        <begin position="11"/>
        <end position="157"/>
    </location>
</feature>
<dbReference type="Pfam" id="PF01613">
    <property type="entry name" value="Flavin_Reduct"/>
    <property type="match status" value="1"/>
</dbReference>
<dbReference type="Gene3D" id="2.30.110.10">
    <property type="entry name" value="Electron Transport, Fmn-binding Protein, Chain A"/>
    <property type="match status" value="1"/>
</dbReference>
<dbReference type="Proteomes" id="UP001298753">
    <property type="component" value="Unassembled WGS sequence"/>
</dbReference>
<dbReference type="InterPro" id="IPR012349">
    <property type="entry name" value="Split_barrel_FMN-bd"/>
</dbReference>
<evidence type="ECO:0000256" key="1">
    <source>
        <dbReference type="ARBA" id="ARBA00001917"/>
    </source>
</evidence>
<dbReference type="SUPFAM" id="SSF50475">
    <property type="entry name" value="FMN-binding split barrel"/>
    <property type="match status" value="1"/>
</dbReference>
<evidence type="ECO:0000313" key="5">
    <source>
        <dbReference type="EMBL" id="MCC2177304.1"/>
    </source>
</evidence>
<comment type="caution">
    <text evidence="5">The sequence shown here is derived from an EMBL/GenBank/DDBJ whole genome shotgun (WGS) entry which is preliminary data.</text>
</comment>
<comment type="cofactor">
    <cofactor evidence="1">
        <name>FMN</name>
        <dbReference type="ChEBI" id="CHEBI:58210"/>
    </cofactor>
</comment>
<dbReference type="InterPro" id="IPR002563">
    <property type="entry name" value="Flavin_Rdtase-like_dom"/>
</dbReference>
<proteinExistence type="inferred from homology"/>